<feature type="compositionally biased region" description="Basic and acidic residues" evidence="1">
    <location>
        <begin position="880"/>
        <end position="899"/>
    </location>
</feature>
<dbReference type="Gene3D" id="1.10.238.10">
    <property type="entry name" value="EF-hand"/>
    <property type="match status" value="1"/>
</dbReference>
<feature type="compositionally biased region" description="Basic and acidic residues" evidence="1">
    <location>
        <begin position="1224"/>
        <end position="1260"/>
    </location>
</feature>
<evidence type="ECO:0000313" key="4">
    <source>
        <dbReference type="Proteomes" id="UP000221165"/>
    </source>
</evidence>
<feature type="compositionally biased region" description="Low complexity" evidence="1">
    <location>
        <begin position="972"/>
        <end position="982"/>
    </location>
</feature>
<dbReference type="InterPro" id="IPR002048">
    <property type="entry name" value="EF_hand_dom"/>
</dbReference>
<dbReference type="GeneID" id="94431402"/>
<dbReference type="SUPFAM" id="SSF47473">
    <property type="entry name" value="EF-hand"/>
    <property type="match status" value="1"/>
</dbReference>
<feature type="compositionally biased region" description="Low complexity" evidence="1">
    <location>
        <begin position="114"/>
        <end position="127"/>
    </location>
</feature>
<feature type="region of interest" description="Disordered" evidence="1">
    <location>
        <begin position="99"/>
        <end position="127"/>
    </location>
</feature>
<feature type="compositionally biased region" description="Acidic residues" evidence="1">
    <location>
        <begin position="1261"/>
        <end position="1277"/>
    </location>
</feature>
<feature type="region of interest" description="Disordered" evidence="1">
    <location>
        <begin position="1122"/>
        <end position="1298"/>
    </location>
</feature>
<evidence type="ECO:0000256" key="1">
    <source>
        <dbReference type="SAM" id="MobiDB-lite"/>
    </source>
</evidence>
<feature type="region of interest" description="Disordered" evidence="1">
    <location>
        <begin position="970"/>
        <end position="1109"/>
    </location>
</feature>
<keyword evidence="4" id="KW-1185">Reference proteome</keyword>
<dbReference type="EMBL" id="MIGC01004390">
    <property type="protein sequence ID" value="PHJ18126.1"/>
    <property type="molecule type" value="Genomic_DNA"/>
</dbReference>
<feature type="compositionally biased region" description="Low complexity" evidence="1">
    <location>
        <begin position="923"/>
        <end position="945"/>
    </location>
</feature>
<evidence type="ECO:0000259" key="2">
    <source>
        <dbReference type="PROSITE" id="PS50222"/>
    </source>
</evidence>
<feature type="compositionally biased region" description="Basic residues" evidence="1">
    <location>
        <begin position="471"/>
        <end position="485"/>
    </location>
</feature>
<feature type="compositionally biased region" description="Basic and acidic residues" evidence="1">
    <location>
        <begin position="1284"/>
        <end position="1298"/>
    </location>
</feature>
<reference evidence="3 4" key="1">
    <citation type="journal article" date="2017" name="Int. J. Parasitol.">
        <title>The genome of the protozoan parasite Cystoisospora suis and a reverse vaccinology approach to identify vaccine candidates.</title>
        <authorList>
            <person name="Palmieri N."/>
            <person name="Shrestha A."/>
            <person name="Ruttkowski B."/>
            <person name="Beck T."/>
            <person name="Vogl C."/>
            <person name="Tomley F."/>
            <person name="Blake D.P."/>
            <person name="Joachim A."/>
        </authorList>
    </citation>
    <scope>NUCLEOTIDE SEQUENCE [LARGE SCALE GENOMIC DNA]</scope>
    <source>
        <strain evidence="3 4">Wien I</strain>
    </source>
</reference>
<feature type="compositionally biased region" description="Acidic residues" evidence="1">
    <location>
        <begin position="442"/>
        <end position="456"/>
    </location>
</feature>
<feature type="compositionally biased region" description="Basic and acidic residues" evidence="1">
    <location>
        <begin position="413"/>
        <end position="441"/>
    </location>
</feature>
<sequence length="1298" mass="145241">MKYIILLKPGGCNVAASARLAVRGLLPSPTSASTRRRLSLSSLPSCGQELPLHSLQQTPVTSSSLLLCCSPSLLSSSSRLTSLHRPLHREMRISVRHLSSSLPPTSPPPQGAQSLSSASRSSPSPFLSHARRSVSLRLSLSGTSRSLCMYRCDRMKMALSSSSGIREGLRRRRRSLANSCHTQAWGGDEERRSRRRKRKGENGSSSSFSTALRRSHVRATFPSLSLFSSSFSILPSYLQRKNAVQDRPPQKDRKRFFSSSYPLLLRQNLLPFPLLSYLSYDRKTGMNEEFDGSRRRYISTTPRNGLEIRDRKMRNLSFSSFFSPRYTSSQLHRGEEGKCVDTALRFSSSSSFASSSSLLETARRKASFASAIPYAGGEDGVSAATHEKEKREEQESPDGGVGEGNRNLQARNGVKEEGEEEQRKVFVDRSEGELEEEKLKEEEEDDDFQPCVQDEDSLALMQQMCESFNERRHRRAHRKSQRHTLHIVQEDADGLIPSIMSPSSSCLSSSSTPTSHSSLSSSSSDAAAASSQARDASLSFSSSSSSPRFDYLSPSSSSASCSSSTFSFTFDPLPSSSSSSGSSPKKDRNLSPSSSTSDPRSDASYSQSSSPSSSAEKERWMMREEESKGTDREEGKKSRVLACNDLHDGDKRGGKIERQKEKEEEKQSNRMMRKNGYATNHANTWAESSSSSSSSSCASKCRNVQENDREEFLVVDLEKLRKESLLTFLPVQTVLRALVDKHPGMYVWREGFVHTVQQLLNDAGIVANTPPTETSLNQAFDVLDKSDNEIIDLLEAVRGLPQLCRASHLDRIQALFALFDRRSSSKLHFDEMMEVFCFIYRVMLTPSVVCQFKQACLHFSTIDDLALHTTQHLFSGRYQTHREKNAVRDPQEENERHDFFSLSRETSRKNAGRKRSSPQSRHSNNSISTTPTTTTTTNHSSSSSSYAPQLFSCFGGGRLSRSINFRYSQRNSCSSSSSSSSSQRKKVYCLDGENEGREDEEQDSGEETSSFYHSSGHLTRQQEVNDKKNKSEREIDHGRRAQEEEEEGRGGGGVVSGATGYRMMGYDSRDGENRTTMAIQRDNLRSDLERSPNDIHSNGYKKNLKSDSKVQDDCLQEEEYFFSPSSSSGFKKNGCQRSCSPIGGYGPNRSEEKSEEEEGEEEEGLFSSKNGLPPWSIVMRRTEATPIRRRKGKGRGTSDKSSLSPRCSSSSSSSSSQCSSNYRSVEEGDRKNKEDHTHFFFETKRNGEKGERSRIGRGSDGEEEEITEEEEEEEEDDPWKQAIRRRDEYMTFDDFKAM</sequence>
<protein>
    <recommendedName>
        <fullName evidence="2">EF-hand domain-containing protein</fullName>
    </recommendedName>
</protein>
<feature type="region of interest" description="Disordered" evidence="1">
    <location>
        <begin position="879"/>
        <end position="947"/>
    </location>
</feature>
<feature type="region of interest" description="Disordered" evidence="1">
    <location>
        <begin position="176"/>
        <end position="209"/>
    </location>
</feature>
<dbReference type="PROSITE" id="PS50222">
    <property type="entry name" value="EF_HAND_2"/>
    <property type="match status" value="1"/>
</dbReference>
<feature type="compositionally biased region" description="Basic and acidic residues" evidence="1">
    <location>
        <begin position="1023"/>
        <end position="1042"/>
    </location>
</feature>
<feature type="compositionally biased region" description="Acidic residues" evidence="1">
    <location>
        <begin position="992"/>
        <end position="1006"/>
    </location>
</feature>
<feature type="compositionally biased region" description="Basic and acidic residues" evidence="1">
    <location>
        <begin position="1082"/>
        <end position="1093"/>
    </location>
</feature>
<feature type="compositionally biased region" description="Basic and acidic residues" evidence="1">
    <location>
        <begin position="385"/>
        <end position="394"/>
    </location>
</feature>
<dbReference type="GO" id="GO:0005509">
    <property type="term" value="F:calcium ion binding"/>
    <property type="evidence" value="ECO:0007669"/>
    <property type="project" value="InterPro"/>
</dbReference>
<dbReference type="InterPro" id="IPR011992">
    <property type="entry name" value="EF-hand-dom_pair"/>
</dbReference>
<feature type="compositionally biased region" description="Basic and acidic residues" evidence="1">
    <location>
        <begin position="615"/>
        <end position="637"/>
    </location>
</feature>
<feature type="compositionally biased region" description="Low complexity" evidence="1">
    <location>
        <begin position="501"/>
        <end position="583"/>
    </location>
</feature>
<gene>
    <name evidence="3" type="ORF">CSUI_008052</name>
</gene>
<feature type="compositionally biased region" description="Acidic residues" evidence="1">
    <location>
        <begin position="1153"/>
        <end position="1164"/>
    </location>
</feature>
<feature type="region of interest" description="Disordered" evidence="1">
    <location>
        <begin position="374"/>
        <end position="456"/>
    </location>
</feature>
<feature type="compositionally biased region" description="Low complexity" evidence="1">
    <location>
        <begin position="1199"/>
        <end position="1223"/>
    </location>
</feature>
<name>A0A2C6KP20_9APIC</name>
<dbReference type="Proteomes" id="UP000221165">
    <property type="component" value="Unassembled WGS sequence"/>
</dbReference>
<accession>A0A2C6KP20</accession>
<comment type="caution">
    <text evidence="3">The sequence shown here is derived from an EMBL/GenBank/DDBJ whole genome shotgun (WGS) entry which is preliminary data.</text>
</comment>
<organism evidence="3 4">
    <name type="scientific">Cystoisospora suis</name>
    <dbReference type="NCBI Taxonomy" id="483139"/>
    <lineage>
        <taxon>Eukaryota</taxon>
        <taxon>Sar</taxon>
        <taxon>Alveolata</taxon>
        <taxon>Apicomplexa</taxon>
        <taxon>Conoidasida</taxon>
        <taxon>Coccidia</taxon>
        <taxon>Eucoccidiorida</taxon>
        <taxon>Eimeriorina</taxon>
        <taxon>Sarcocystidae</taxon>
        <taxon>Cystoisospora</taxon>
    </lineage>
</organism>
<feature type="compositionally biased region" description="Low complexity" evidence="1">
    <location>
        <begin position="591"/>
        <end position="614"/>
    </location>
</feature>
<proteinExistence type="predicted"/>
<dbReference type="VEuPathDB" id="ToxoDB:CSUI_008052"/>
<feature type="domain" description="EF-hand" evidence="2">
    <location>
        <begin position="807"/>
        <end position="842"/>
    </location>
</feature>
<dbReference type="RefSeq" id="XP_067919836.1">
    <property type="nucleotide sequence ID" value="XM_068068191.1"/>
</dbReference>
<feature type="compositionally biased region" description="Polar residues" evidence="1">
    <location>
        <begin position="1007"/>
        <end position="1022"/>
    </location>
</feature>
<feature type="compositionally biased region" description="Basic and acidic residues" evidence="1">
    <location>
        <begin position="645"/>
        <end position="668"/>
    </location>
</feature>
<dbReference type="OrthoDB" id="333552at2759"/>
<feature type="region of interest" description="Disordered" evidence="1">
    <location>
        <begin position="469"/>
        <end position="671"/>
    </location>
</feature>
<evidence type="ECO:0000313" key="3">
    <source>
        <dbReference type="EMBL" id="PHJ18126.1"/>
    </source>
</evidence>